<dbReference type="Proteomes" id="UP000216498">
    <property type="component" value="Unassembled WGS sequence"/>
</dbReference>
<dbReference type="RefSeq" id="WP_094883553.1">
    <property type="nucleotide sequence ID" value="NZ_NPMS01000001.1"/>
</dbReference>
<reference evidence="1 2" key="1">
    <citation type="submission" date="2017-08" db="EMBL/GenBank/DDBJ databases">
        <title>Virgibacillus indicus sp. nov. and Virgibacillus profoundi sp. nov, two moderately halophilic bacteria isolated from marine sediment by using the Microfluidic Streak Plate.</title>
        <authorList>
            <person name="Xu B."/>
            <person name="Hu B."/>
            <person name="Wang J."/>
            <person name="Zhu Y."/>
            <person name="Huang L."/>
            <person name="Du W."/>
            <person name="Huang Y."/>
        </authorList>
    </citation>
    <scope>NUCLEOTIDE SEQUENCE [LARGE SCALE GENOMIC DNA]</scope>
    <source>
        <strain evidence="1 2">IO3-P2-C2</strain>
    </source>
</reference>
<keyword evidence="2" id="KW-1185">Reference proteome</keyword>
<dbReference type="Pfam" id="PF11116">
    <property type="entry name" value="DUF2624"/>
    <property type="match status" value="1"/>
</dbReference>
<dbReference type="OrthoDB" id="2969753at2"/>
<organism evidence="1 2">
    <name type="scientific">Virgibacillus indicus</name>
    <dbReference type="NCBI Taxonomy" id="2024554"/>
    <lineage>
        <taxon>Bacteria</taxon>
        <taxon>Bacillati</taxon>
        <taxon>Bacillota</taxon>
        <taxon>Bacilli</taxon>
        <taxon>Bacillales</taxon>
        <taxon>Bacillaceae</taxon>
        <taxon>Virgibacillus</taxon>
    </lineage>
</organism>
<evidence type="ECO:0000313" key="2">
    <source>
        <dbReference type="Proteomes" id="UP000216498"/>
    </source>
</evidence>
<dbReference type="AlphaFoldDB" id="A0A265ND87"/>
<comment type="caution">
    <text evidence="1">The sequence shown here is derived from an EMBL/GenBank/DDBJ whole genome shotgun (WGS) entry which is preliminary data.</text>
</comment>
<dbReference type="InterPro" id="IPR020277">
    <property type="entry name" value="DUF2624"/>
</dbReference>
<sequence>MSIFKEFIKNKLRTLSSEELLYYGKQYGFSVSRKEAENIVSYLKQTPVDPFSKNDRRKMLTELSRITNLQTAKKAEKLFEEMIKSYGLEDLFY</sequence>
<accession>A0A265ND87</accession>
<gene>
    <name evidence="1" type="ORF">CIL03_02085</name>
</gene>
<name>A0A265ND87_9BACI</name>
<protein>
    <recommendedName>
        <fullName evidence="3">DUF2624 domain-containing protein</fullName>
    </recommendedName>
</protein>
<evidence type="ECO:0000313" key="1">
    <source>
        <dbReference type="EMBL" id="OZU89953.1"/>
    </source>
</evidence>
<dbReference type="EMBL" id="NPMS01000001">
    <property type="protein sequence ID" value="OZU89953.1"/>
    <property type="molecule type" value="Genomic_DNA"/>
</dbReference>
<evidence type="ECO:0008006" key="3">
    <source>
        <dbReference type="Google" id="ProtNLM"/>
    </source>
</evidence>
<proteinExistence type="predicted"/>